<gene>
    <name evidence="7" type="ORF">METZ01_LOCUS52733</name>
</gene>
<sequence>MPQASKEGADSRSDKKDARRPAGLLPTLFNIFLSLIWGGNNVSIKVALDYSSPLQIGWMRFVFGGLVTLGYMMYRQESFRINRNEAIPLCVIVLLFTVQIALMNFGQDKTTAGHANALNSTFPIWAAVLAHFMVPSDRLSRWKILAIVFSYSGILAIVFGDSGFTGVSTEGVTISGDLMSLASAALLGLRLVLMSNFAQNMSEAKIMLAQLVMGTVFFLIGSYLVETPSYTVETRFWGALFYQGVIIAGFGFLSNAWLVKRYLPSTVTFFSFIQPPSGLVLAWLILGEDPGSGLIVGLFFIVAGAIIFGGESYVRARRVASMNSDIQREMTN</sequence>
<dbReference type="InterPro" id="IPR037185">
    <property type="entry name" value="EmrE-like"/>
</dbReference>
<feature type="transmembrane region" description="Helical" evidence="5">
    <location>
        <begin position="236"/>
        <end position="259"/>
    </location>
</feature>
<keyword evidence="4 5" id="KW-0472">Membrane</keyword>
<organism evidence="7">
    <name type="scientific">marine metagenome</name>
    <dbReference type="NCBI Taxonomy" id="408172"/>
    <lineage>
        <taxon>unclassified sequences</taxon>
        <taxon>metagenomes</taxon>
        <taxon>ecological metagenomes</taxon>
    </lineage>
</organism>
<comment type="subcellular location">
    <subcellularLocation>
        <location evidence="1">Membrane</location>
        <topology evidence="1">Multi-pass membrane protein</topology>
    </subcellularLocation>
</comment>
<evidence type="ECO:0000259" key="6">
    <source>
        <dbReference type="Pfam" id="PF00892"/>
    </source>
</evidence>
<feature type="domain" description="EamA" evidence="6">
    <location>
        <begin position="30"/>
        <end position="158"/>
    </location>
</feature>
<dbReference type="Pfam" id="PF00892">
    <property type="entry name" value="EamA"/>
    <property type="match status" value="2"/>
</dbReference>
<evidence type="ECO:0000256" key="3">
    <source>
        <dbReference type="ARBA" id="ARBA00022989"/>
    </source>
</evidence>
<keyword evidence="3 5" id="KW-1133">Transmembrane helix</keyword>
<evidence type="ECO:0000256" key="5">
    <source>
        <dbReference type="SAM" id="Phobius"/>
    </source>
</evidence>
<dbReference type="GO" id="GO:0016020">
    <property type="term" value="C:membrane"/>
    <property type="evidence" value="ECO:0007669"/>
    <property type="project" value="UniProtKB-SubCell"/>
</dbReference>
<accession>A0A381S8Q2</accession>
<feature type="transmembrane region" description="Helical" evidence="5">
    <location>
        <begin position="172"/>
        <end position="193"/>
    </location>
</feature>
<evidence type="ECO:0000256" key="1">
    <source>
        <dbReference type="ARBA" id="ARBA00004141"/>
    </source>
</evidence>
<feature type="domain" description="EamA" evidence="6">
    <location>
        <begin position="175"/>
        <end position="308"/>
    </location>
</feature>
<feature type="transmembrane region" description="Helical" evidence="5">
    <location>
        <begin position="142"/>
        <end position="160"/>
    </location>
</feature>
<evidence type="ECO:0000256" key="4">
    <source>
        <dbReference type="ARBA" id="ARBA00023136"/>
    </source>
</evidence>
<proteinExistence type="predicted"/>
<feature type="transmembrane region" description="Helical" evidence="5">
    <location>
        <begin position="117"/>
        <end position="135"/>
    </location>
</feature>
<feature type="transmembrane region" description="Helical" evidence="5">
    <location>
        <begin position="266"/>
        <end position="286"/>
    </location>
</feature>
<protein>
    <recommendedName>
        <fullName evidence="6">EamA domain-containing protein</fullName>
    </recommendedName>
</protein>
<dbReference type="AlphaFoldDB" id="A0A381S8Q2"/>
<feature type="transmembrane region" description="Helical" evidence="5">
    <location>
        <begin position="86"/>
        <end position="105"/>
    </location>
</feature>
<dbReference type="PANTHER" id="PTHR32322">
    <property type="entry name" value="INNER MEMBRANE TRANSPORTER"/>
    <property type="match status" value="1"/>
</dbReference>
<reference evidence="7" key="1">
    <citation type="submission" date="2018-05" db="EMBL/GenBank/DDBJ databases">
        <authorList>
            <person name="Lanie J.A."/>
            <person name="Ng W.-L."/>
            <person name="Kazmierczak K.M."/>
            <person name="Andrzejewski T.M."/>
            <person name="Davidsen T.M."/>
            <person name="Wayne K.J."/>
            <person name="Tettelin H."/>
            <person name="Glass J.I."/>
            <person name="Rusch D."/>
            <person name="Podicherti R."/>
            <person name="Tsui H.-C.T."/>
            <person name="Winkler M.E."/>
        </authorList>
    </citation>
    <scope>NUCLEOTIDE SEQUENCE</scope>
</reference>
<dbReference type="InterPro" id="IPR050638">
    <property type="entry name" value="AA-Vitamin_Transporters"/>
</dbReference>
<dbReference type="SUPFAM" id="SSF103481">
    <property type="entry name" value="Multidrug resistance efflux transporter EmrE"/>
    <property type="match status" value="2"/>
</dbReference>
<feature type="transmembrane region" description="Helical" evidence="5">
    <location>
        <begin position="205"/>
        <end position="224"/>
    </location>
</feature>
<evidence type="ECO:0000256" key="2">
    <source>
        <dbReference type="ARBA" id="ARBA00022692"/>
    </source>
</evidence>
<evidence type="ECO:0000313" key="7">
    <source>
        <dbReference type="EMBL" id="SUZ99879.1"/>
    </source>
</evidence>
<dbReference type="PANTHER" id="PTHR32322:SF2">
    <property type="entry name" value="EAMA DOMAIN-CONTAINING PROTEIN"/>
    <property type="match status" value="1"/>
</dbReference>
<name>A0A381S8Q2_9ZZZZ</name>
<dbReference type="EMBL" id="UINC01002747">
    <property type="protein sequence ID" value="SUZ99879.1"/>
    <property type="molecule type" value="Genomic_DNA"/>
</dbReference>
<feature type="transmembrane region" description="Helical" evidence="5">
    <location>
        <begin position="21"/>
        <end position="38"/>
    </location>
</feature>
<feature type="transmembrane region" description="Helical" evidence="5">
    <location>
        <begin position="58"/>
        <end position="74"/>
    </location>
</feature>
<keyword evidence="2 5" id="KW-0812">Transmembrane</keyword>
<dbReference type="InterPro" id="IPR000620">
    <property type="entry name" value="EamA_dom"/>
</dbReference>
<feature type="transmembrane region" description="Helical" evidence="5">
    <location>
        <begin position="292"/>
        <end position="314"/>
    </location>
</feature>